<dbReference type="SUPFAM" id="SSF50978">
    <property type="entry name" value="WD40 repeat-like"/>
    <property type="match status" value="1"/>
</dbReference>
<dbReference type="EMBL" id="VXIT01000019">
    <property type="protein sequence ID" value="KAA6407172.1"/>
    <property type="molecule type" value="Genomic_DNA"/>
</dbReference>
<dbReference type="Proteomes" id="UP000324767">
    <property type="component" value="Unassembled WGS sequence"/>
</dbReference>
<comment type="caution">
    <text evidence="2">The sequence shown here is derived from an EMBL/GenBank/DDBJ whole genome shotgun (WGS) entry which is preliminary data.</text>
</comment>
<dbReference type="SMART" id="SM00320">
    <property type="entry name" value="WD40"/>
    <property type="match status" value="3"/>
</dbReference>
<organism evidence="2 3">
    <name type="scientific">Lasallia pustulata</name>
    <dbReference type="NCBI Taxonomy" id="136370"/>
    <lineage>
        <taxon>Eukaryota</taxon>
        <taxon>Fungi</taxon>
        <taxon>Dikarya</taxon>
        <taxon>Ascomycota</taxon>
        <taxon>Pezizomycotina</taxon>
        <taxon>Lecanoromycetes</taxon>
        <taxon>OSLEUM clade</taxon>
        <taxon>Umbilicariomycetidae</taxon>
        <taxon>Umbilicariales</taxon>
        <taxon>Umbilicariaceae</taxon>
        <taxon>Lasallia</taxon>
    </lineage>
</organism>
<dbReference type="InterPro" id="IPR014839">
    <property type="entry name" value="Crt10"/>
</dbReference>
<dbReference type="OrthoDB" id="5591786at2759"/>
<dbReference type="InterPro" id="IPR015943">
    <property type="entry name" value="WD40/YVTN_repeat-like_dom_sf"/>
</dbReference>
<dbReference type="Gene3D" id="2.130.10.10">
    <property type="entry name" value="YVTN repeat-like/Quinoprotein amine dehydrogenase"/>
    <property type="match status" value="1"/>
</dbReference>
<dbReference type="AlphaFoldDB" id="A0A5M8PEN9"/>
<proteinExistence type="predicted"/>
<evidence type="ECO:0000313" key="3">
    <source>
        <dbReference type="Proteomes" id="UP000324767"/>
    </source>
</evidence>
<dbReference type="Pfam" id="PF08728">
    <property type="entry name" value="CRT10"/>
    <property type="match status" value="1"/>
</dbReference>
<dbReference type="InterPro" id="IPR036322">
    <property type="entry name" value="WD40_repeat_dom_sf"/>
</dbReference>
<gene>
    <name evidence="2" type="ORF">FRX48_08973</name>
</gene>
<protein>
    <recommendedName>
        <fullName evidence="4">WD40/YVTN repeat-like-containing domain</fullName>
    </recommendedName>
</protein>
<reference evidence="2 3" key="1">
    <citation type="submission" date="2019-09" db="EMBL/GenBank/DDBJ databases">
        <title>The hologenome of the rock-dwelling lichen Lasallia pustulata.</title>
        <authorList>
            <person name="Greshake Tzovaras B."/>
            <person name="Segers F."/>
            <person name="Bicker A."/>
            <person name="Dal Grande F."/>
            <person name="Otte J."/>
            <person name="Hankeln T."/>
            <person name="Schmitt I."/>
            <person name="Ebersberger I."/>
        </authorList>
    </citation>
    <scope>NUCLEOTIDE SEQUENCE [LARGE SCALE GENOMIC DNA]</scope>
    <source>
        <strain evidence="2">A1-1</strain>
    </source>
</reference>
<evidence type="ECO:0000256" key="1">
    <source>
        <dbReference type="SAM" id="MobiDB-lite"/>
    </source>
</evidence>
<name>A0A5M8PEN9_9LECA</name>
<evidence type="ECO:0008006" key="4">
    <source>
        <dbReference type="Google" id="ProtNLM"/>
    </source>
</evidence>
<feature type="region of interest" description="Disordered" evidence="1">
    <location>
        <begin position="589"/>
        <end position="608"/>
    </location>
</feature>
<evidence type="ECO:0000313" key="2">
    <source>
        <dbReference type="EMBL" id="KAA6407172.1"/>
    </source>
</evidence>
<dbReference type="InterPro" id="IPR001680">
    <property type="entry name" value="WD40_rpt"/>
</dbReference>
<accession>A0A5M8PEN9</accession>
<sequence length="656" mass="72255">MEGEGRGSPTLRVTECAAQRGKVRFPRNPKPGPPAVARWRNNLTALSQCRNLYFTAYMDQIYVYQPKFPEQTLPHRAGLTFHVPVSGPNLRGEIDPAHPHAINQIVVSDLGNEELLVCVCDDGDVVAYATRTLATLMEDGQTSGSPTLDGDGTIKTFLHRNVGRSAWGIAIHKFGRLIAVSANSNMVTVFAFALGSDPSSDGNSEDDHDNDFGNSTTPFIGTLEWEKRAHLGTMARDLNEECLPAPRSTSNFEITLSGHYANVPNIAFCNTEDDPTGRYLVSTDIDGVTLTWDLWQGRDITKCVRTPSTRSWGVLCLDLRSFRLTQGTFETFGCEPQSDRGNLDISASRIYVKGANNWQPVHEGIFSTPAALLPFGMVYDTNPQADSSEESDDEDWLEAEVEENDELVMDSPEYSSVPGFGSNPLPIAASVNSVYNGPPQGIVPAFERAIHLQRAGEAITGDLSLSTSSPPISLPFSVLQTSAKDIIFRYSALRPTSVMLRHPFAEDLPHSLHSLRHFDRLNMVAQVPELGLVLIASQVGRVALLTLTRMRCPKTFAFRLDCILPSVEQEERRERPMVPLLGMAVGPIQGREKKAESGGDEGSPDGKVREAWRAVEGSRRHRLLLYYSDHTVLGYELSRRPERESSSLGEDGLLVF</sequence>